<comment type="catalytic activity">
    <reaction evidence="11 13">
        <text>(R)-pantoate + beta-alanine + ATP = (R)-pantothenate + AMP + diphosphate + H(+)</text>
        <dbReference type="Rhea" id="RHEA:10912"/>
        <dbReference type="ChEBI" id="CHEBI:15378"/>
        <dbReference type="ChEBI" id="CHEBI:15980"/>
        <dbReference type="ChEBI" id="CHEBI:29032"/>
        <dbReference type="ChEBI" id="CHEBI:30616"/>
        <dbReference type="ChEBI" id="CHEBI:33019"/>
        <dbReference type="ChEBI" id="CHEBI:57966"/>
        <dbReference type="ChEBI" id="CHEBI:456215"/>
        <dbReference type="EC" id="6.3.2.1"/>
    </reaction>
</comment>
<dbReference type="FunFam" id="3.30.1300.10:FF:000001">
    <property type="entry name" value="Pantothenate synthetase"/>
    <property type="match status" value="1"/>
</dbReference>
<dbReference type="FunFam" id="3.40.50.620:FF:000114">
    <property type="entry name" value="Pantothenate synthetase"/>
    <property type="match status" value="1"/>
</dbReference>
<dbReference type="NCBIfam" id="TIGR00018">
    <property type="entry name" value="panC"/>
    <property type="match status" value="1"/>
</dbReference>
<evidence type="ECO:0000256" key="3">
    <source>
        <dbReference type="ARBA" id="ARBA00009256"/>
    </source>
</evidence>
<feature type="binding site" evidence="13">
    <location>
        <begin position="152"/>
        <end position="155"/>
    </location>
    <ligand>
        <name>ATP</name>
        <dbReference type="ChEBI" id="CHEBI:30616"/>
    </ligand>
</feature>
<dbReference type="InterPro" id="IPR014729">
    <property type="entry name" value="Rossmann-like_a/b/a_fold"/>
</dbReference>
<dbReference type="GO" id="GO:0004592">
    <property type="term" value="F:pantoate-beta-alanine ligase activity"/>
    <property type="evidence" value="ECO:0007669"/>
    <property type="project" value="UniProtKB-UniRule"/>
</dbReference>
<gene>
    <name evidence="13" type="primary">panC</name>
    <name evidence="14" type="ORF">FIV46_03675</name>
</gene>
<evidence type="ECO:0000256" key="2">
    <source>
        <dbReference type="ARBA" id="ARBA00004990"/>
    </source>
</evidence>
<evidence type="ECO:0000256" key="12">
    <source>
        <dbReference type="ARBA" id="ARBA00055042"/>
    </source>
</evidence>
<feature type="binding site" evidence="13">
    <location>
        <position position="66"/>
    </location>
    <ligand>
        <name>(R)-pantoate</name>
        <dbReference type="ChEBI" id="CHEBI:15980"/>
    </ligand>
</feature>
<dbReference type="EC" id="6.3.2.1" evidence="4 13"/>
<protein>
    <recommendedName>
        <fullName evidence="5 13">Pantothenate synthetase</fullName>
        <shortName evidence="13">PS</shortName>
        <ecNumber evidence="4 13">6.3.2.1</ecNumber>
    </recommendedName>
    <alternativeName>
        <fullName evidence="13">Pantoate--beta-alanine ligase</fullName>
    </alternativeName>
    <alternativeName>
        <fullName evidence="13">Pantoate-activating enzyme</fullName>
    </alternativeName>
</protein>
<keyword evidence="15" id="KW-1185">Reference proteome</keyword>
<dbReference type="InterPro" id="IPR003721">
    <property type="entry name" value="Pantoate_ligase"/>
</dbReference>
<accession>A0A501PSW0</accession>
<dbReference type="UniPathway" id="UPA00028">
    <property type="reaction ID" value="UER00005"/>
</dbReference>
<dbReference type="EMBL" id="VFIY01000004">
    <property type="protein sequence ID" value="TPD63187.1"/>
    <property type="molecule type" value="Genomic_DNA"/>
</dbReference>
<keyword evidence="6 13" id="KW-0963">Cytoplasm</keyword>
<dbReference type="Pfam" id="PF02569">
    <property type="entry name" value="Pantoate_ligase"/>
    <property type="match status" value="1"/>
</dbReference>
<dbReference type="InterPro" id="IPR004821">
    <property type="entry name" value="Cyt_trans-like"/>
</dbReference>
<evidence type="ECO:0000256" key="10">
    <source>
        <dbReference type="ARBA" id="ARBA00022840"/>
    </source>
</evidence>
<keyword evidence="7 13" id="KW-0436">Ligase</keyword>
<dbReference type="Gene3D" id="3.30.1300.10">
    <property type="entry name" value="Pantoate-beta-alanine ligase, C-terminal domain"/>
    <property type="match status" value="1"/>
</dbReference>
<dbReference type="GO" id="GO:0015940">
    <property type="term" value="P:pantothenate biosynthetic process"/>
    <property type="evidence" value="ECO:0007669"/>
    <property type="project" value="UniProtKB-UniRule"/>
</dbReference>
<keyword evidence="10 13" id="KW-0067">ATP-binding</keyword>
<feature type="binding site" evidence="13">
    <location>
        <position position="158"/>
    </location>
    <ligand>
        <name>(R)-pantoate</name>
        <dbReference type="ChEBI" id="CHEBI:15980"/>
    </ligand>
</feature>
<dbReference type="PANTHER" id="PTHR21299">
    <property type="entry name" value="CYTIDYLATE KINASE/PANTOATE-BETA-ALANINE LIGASE"/>
    <property type="match status" value="1"/>
</dbReference>
<dbReference type="SUPFAM" id="SSF52374">
    <property type="entry name" value="Nucleotidylyl transferase"/>
    <property type="match status" value="1"/>
</dbReference>
<dbReference type="RefSeq" id="WP_139938484.1">
    <property type="nucleotide sequence ID" value="NZ_JBHSYP010000022.1"/>
</dbReference>
<evidence type="ECO:0000256" key="6">
    <source>
        <dbReference type="ARBA" id="ARBA00022490"/>
    </source>
</evidence>
<evidence type="ECO:0000256" key="4">
    <source>
        <dbReference type="ARBA" id="ARBA00012219"/>
    </source>
</evidence>
<feature type="active site" description="Proton donor" evidence="13">
    <location>
        <position position="42"/>
    </location>
</feature>
<dbReference type="OrthoDB" id="9773087at2"/>
<comment type="function">
    <text evidence="12 13">Catalyzes the condensation of pantoate with beta-alanine in an ATP-dependent reaction via a pantoyl-adenylate intermediate.</text>
</comment>
<sequence length="287" mass="31764">MPSEPLKIVRTVKELRQQVSEWKQQGLKVGLVPTMGALHHGHISLVKQLQKDCDRMVVSIFVNPKQFGPSEDLDKYPRQEKLDAEKLTEAGVELLYAPTVEEMYPEGFLTTVSIAGMTEVLCGASRPGHFDGVTTVVTKLLLQCLPDMAIFGEKDFQQLAVLKKLVRDLDIPVQVVSGKLIRDEDGLATSSRNVYLSPEQRTIALEINRTLKKIVDDLEAGRTSVADATAQGKQHLLEVGFNEVQYLEVRDAKTLQLVAEITKPARVLVAAILGATRLIDNMAIEPK</sequence>
<dbReference type="GO" id="GO:0005524">
    <property type="term" value="F:ATP binding"/>
    <property type="evidence" value="ECO:0007669"/>
    <property type="project" value="UniProtKB-KW"/>
</dbReference>
<feature type="binding site" evidence="13">
    <location>
        <position position="66"/>
    </location>
    <ligand>
        <name>beta-alanine</name>
        <dbReference type="ChEBI" id="CHEBI:57966"/>
    </ligand>
</feature>
<dbReference type="Proteomes" id="UP000319148">
    <property type="component" value="Unassembled WGS sequence"/>
</dbReference>
<dbReference type="PANTHER" id="PTHR21299:SF1">
    <property type="entry name" value="PANTOATE--BETA-ALANINE LIGASE"/>
    <property type="match status" value="1"/>
</dbReference>
<dbReference type="AlphaFoldDB" id="A0A501PSW0"/>
<dbReference type="Gene3D" id="3.40.50.620">
    <property type="entry name" value="HUPs"/>
    <property type="match status" value="1"/>
</dbReference>
<evidence type="ECO:0000256" key="13">
    <source>
        <dbReference type="HAMAP-Rule" id="MF_00158"/>
    </source>
</evidence>
<keyword evidence="9 13" id="KW-0547">Nucleotide-binding</keyword>
<dbReference type="GO" id="GO:0005829">
    <property type="term" value="C:cytosol"/>
    <property type="evidence" value="ECO:0007669"/>
    <property type="project" value="TreeGrafter"/>
</dbReference>
<comment type="subunit">
    <text evidence="13">Homodimer.</text>
</comment>
<evidence type="ECO:0000256" key="5">
    <source>
        <dbReference type="ARBA" id="ARBA00014155"/>
    </source>
</evidence>
<dbReference type="CDD" id="cd00560">
    <property type="entry name" value="PanC"/>
    <property type="match status" value="1"/>
</dbReference>
<comment type="miscellaneous">
    <text evidence="13">The reaction proceeds by a bi uni uni bi ping pong mechanism.</text>
</comment>
<organism evidence="14 15">
    <name type="scientific">Emcibacter nanhaiensis</name>
    <dbReference type="NCBI Taxonomy" id="1505037"/>
    <lineage>
        <taxon>Bacteria</taxon>
        <taxon>Pseudomonadati</taxon>
        <taxon>Pseudomonadota</taxon>
        <taxon>Alphaproteobacteria</taxon>
        <taxon>Emcibacterales</taxon>
        <taxon>Emcibacteraceae</taxon>
        <taxon>Emcibacter</taxon>
    </lineage>
</organism>
<evidence type="ECO:0000256" key="7">
    <source>
        <dbReference type="ARBA" id="ARBA00022598"/>
    </source>
</evidence>
<feature type="binding site" evidence="13">
    <location>
        <position position="181"/>
    </location>
    <ligand>
        <name>ATP</name>
        <dbReference type="ChEBI" id="CHEBI:30616"/>
    </ligand>
</feature>
<feature type="binding site" evidence="13">
    <location>
        <begin position="189"/>
        <end position="192"/>
    </location>
    <ligand>
        <name>ATP</name>
        <dbReference type="ChEBI" id="CHEBI:30616"/>
    </ligand>
</feature>
<proteinExistence type="inferred from homology"/>
<comment type="subcellular location">
    <subcellularLocation>
        <location evidence="1 13">Cytoplasm</location>
    </subcellularLocation>
</comment>
<keyword evidence="8 13" id="KW-0566">Pantothenate biosynthesis</keyword>
<name>A0A501PSW0_9PROT</name>
<dbReference type="NCBIfam" id="TIGR00125">
    <property type="entry name" value="cyt_tran_rel"/>
    <property type="match status" value="1"/>
</dbReference>
<dbReference type="HAMAP" id="MF_00158">
    <property type="entry name" value="PanC"/>
    <property type="match status" value="1"/>
</dbReference>
<comment type="similarity">
    <text evidence="3 13">Belongs to the pantothenate synthetase family.</text>
</comment>
<evidence type="ECO:0000256" key="9">
    <source>
        <dbReference type="ARBA" id="ARBA00022741"/>
    </source>
</evidence>
<comment type="caution">
    <text evidence="14">The sequence shown here is derived from an EMBL/GenBank/DDBJ whole genome shotgun (WGS) entry which is preliminary data.</text>
</comment>
<evidence type="ECO:0000256" key="8">
    <source>
        <dbReference type="ARBA" id="ARBA00022655"/>
    </source>
</evidence>
<feature type="binding site" evidence="13">
    <location>
        <begin position="35"/>
        <end position="42"/>
    </location>
    <ligand>
        <name>ATP</name>
        <dbReference type="ChEBI" id="CHEBI:30616"/>
    </ligand>
</feature>
<reference evidence="15" key="1">
    <citation type="submission" date="2019-06" db="EMBL/GenBank/DDBJ databases">
        <title>The complete genome of Emcibacter congregatus ZYLT.</title>
        <authorList>
            <person name="Zhao Z."/>
        </authorList>
    </citation>
    <scope>NUCLEOTIDE SEQUENCE [LARGE SCALE GENOMIC DNA]</scope>
    <source>
        <strain evidence="15">MCCC 1A06723</strain>
    </source>
</reference>
<evidence type="ECO:0000313" key="15">
    <source>
        <dbReference type="Proteomes" id="UP000319148"/>
    </source>
</evidence>
<comment type="pathway">
    <text evidence="2 13">Cofactor biosynthesis; (R)-pantothenate biosynthesis; (R)-pantothenate from (R)-pantoate and beta-alanine: step 1/1.</text>
</comment>
<evidence type="ECO:0000256" key="11">
    <source>
        <dbReference type="ARBA" id="ARBA00048258"/>
    </source>
</evidence>
<dbReference type="InterPro" id="IPR042176">
    <property type="entry name" value="Pantoate_ligase_C"/>
</dbReference>
<evidence type="ECO:0000313" key="14">
    <source>
        <dbReference type="EMBL" id="TPD63187.1"/>
    </source>
</evidence>
<evidence type="ECO:0000256" key="1">
    <source>
        <dbReference type="ARBA" id="ARBA00004496"/>
    </source>
</evidence>